<accession>A0ABP4X9J0</accession>
<reference evidence="4" key="1">
    <citation type="journal article" date="2019" name="Int. J. Syst. Evol. Microbiol.">
        <title>The Global Catalogue of Microorganisms (GCM) 10K type strain sequencing project: providing services to taxonomists for standard genome sequencing and annotation.</title>
        <authorList>
            <consortium name="The Broad Institute Genomics Platform"/>
            <consortium name="The Broad Institute Genome Sequencing Center for Infectious Disease"/>
            <person name="Wu L."/>
            <person name="Ma J."/>
        </authorList>
    </citation>
    <scope>NUCLEOTIDE SEQUENCE [LARGE SCALE GENOMIC DNA]</scope>
    <source>
        <strain evidence="4">JCM 13249</strain>
    </source>
</reference>
<gene>
    <name evidence="3" type="ORF">GCM10009681_51980</name>
</gene>
<keyword evidence="2" id="KW-0812">Transmembrane</keyword>
<keyword evidence="2" id="KW-0472">Membrane</keyword>
<evidence type="ECO:0000256" key="2">
    <source>
        <dbReference type="SAM" id="Phobius"/>
    </source>
</evidence>
<feature type="transmembrane region" description="Helical" evidence="2">
    <location>
        <begin position="40"/>
        <end position="63"/>
    </location>
</feature>
<keyword evidence="2" id="KW-1133">Transmembrane helix</keyword>
<sequence length="282" mass="30068">MPAENQPSSFPSGAVTGRPDAAWWPTAAAPPPSRPSRRALFWYGGAAAAIVATGLVVILVLALNGGLGDGRGLLSSTPDAPPDVRPTLARLCPPPTGGEASPAPSSPPAPKGPRTVDERAGISYRAYGAPWRPWPYLWRMGTLEVPYGSGQFFVTESYLKGDYLASLLSAAVPATVNDSFAVDLACTGRQVAADVRAEYYPQPNRLEPLREASTTLGGRPAWVTKFRVHFDEPTLRARSELVAVALIDVGRPTAAVLYVSVPDTVPDWEWIVDDVLTTVRPL</sequence>
<evidence type="ECO:0000313" key="3">
    <source>
        <dbReference type="EMBL" id="GAA1774048.1"/>
    </source>
</evidence>
<dbReference type="Proteomes" id="UP001500655">
    <property type="component" value="Unassembled WGS sequence"/>
</dbReference>
<feature type="compositionally biased region" description="Polar residues" evidence="1">
    <location>
        <begin position="1"/>
        <end position="11"/>
    </location>
</feature>
<name>A0ABP4X9J0_9ACTN</name>
<dbReference type="EMBL" id="BAAALS010000037">
    <property type="protein sequence ID" value="GAA1774048.1"/>
    <property type="molecule type" value="Genomic_DNA"/>
</dbReference>
<feature type="compositionally biased region" description="Low complexity" evidence="1">
    <location>
        <begin position="18"/>
        <end position="27"/>
    </location>
</feature>
<feature type="region of interest" description="Disordered" evidence="1">
    <location>
        <begin position="74"/>
        <end position="116"/>
    </location>
</feature>
<organism evidence="3 4">
    <name type="scientific">Luedemannella helvata</name>
    <dbReference type="NCBI Taxonomy" id="349315"/>
    <lineage>
        <taxon>Bacteria</taxon>
        <taxon>Bacillati</taxon>
        <taxon>Actinomycetota</taxon>
        <taxon>Actinomycetes</taxon>
        <taxon>Micromonosporales</taxon>
        <taxon>Micromonosporaceae</taxon>
        <taxon>Luedemannella</taxon>
    </lineage>
</organism>
<protein>
    <recommendedName>
        <fullName evidence="5">Alanine and proline-rich secreted protein Apa</fullName>
    </recommendedName>
</protein>
<evidence type="ECO:0000256" key="1">
    <source>
        <dbReference type="SAM" id="MobiDB-lite"/>
    </source>
</evidence>
<dbReference type="RefSeq" id="WP_344087521.1">
    <property type="nucleotide sequence ID" value="NZ_BAAALS010000037.1"/>
</dbReference>
<proteinExistence type="predicted"/>
<feature type="region of interest" description="Disordered" evidence="1">
    <location>
        <begin position="1"/>
        <end position="33"/>
    </location>
</feature>
<evidence type="ECO:0008006" key="5">
    <source>
        <dbReference type="Google" id="ProtNLM"/>
    </source>
</evidence>
<comment type="caution">
    <text evidence="3">The sequence shown here is derived from an EMBL/GenBank/DDBJ whole genome shotgun (WGS) entry which is preliminary data.</text>
</comment>
<keyword evidence="4" id="KW-1185">Reference proteome</keyword>
<evidence type="ECO:0000313" key="4">
    <source>
        <dbReference type="Proteomes" id="UP001500655"/>
    </source>
</evidence>